<feature type="domain" description="Major facilitator superfamily (MFS) profile" evidence="7">
    <location>
        <begin position="112"/>
        <end position="546"/>
    </location>
</feature>
<dbReference type="GO" id="GO:0022857">
    <property type="term" value="F:transmembrane transporter activity"/>
    <property type="evidence" value="ECO:0007669"/>
    <property type="project" value="InterPro"/>
</dbReference>
<comment type="caution">
    <text evidence="8">The sequence shown here is derived from an EMBL/GenBank/DDBJ whole genome shotgun (WGS) entry which is preliminary data.</text>
</comment>
<evidence type="ECO:0000256" key="3">
    <source>
        <dbReference type="ARBA" id="ARBA00022692"/>
    </source>
</evidence>
<name>A0A1X2GSX3_9FUNG</name>
<proteinExistence type="predicted"/>
<dbReference type="SUPFAM" id="SSF103473">
    <property type="entry name" value="MFS general substrate transporter"/>
    <property type="match status" value="1"/>
</dbReference>
<dbReference type="Gene3D" id="1.20.1250.20">
    <property type="entry name" value="MFS general substrate transporter like domains"/>
    <property type="match status" value="1"/>
</dbReference>
<evidence type="ECO:0000313" key="9">
    <source>
        <dbReference type="Proteomes" id="UP000242146"/>
    </source>
</evidence>
<dbReference type="PANTHER" id="PTHR23502:SF5">
    <property type="entry name" value="QUINIDINE RESISTANCE PROTEIN 3"/>
    <property type="match status" value="1"/>
</dbReference>
<keyword evidence="2" id="KW-0813">Transport</keyword>
<evidence type="ECO:0000259" key="7">
    <source>
        <dbReference type="PROSITE" id="PS50850"/>
    </source>
</evidence>
<gene>
    <name evidence="8" type="ORF">DM01DRAFT_1332730</name>
</gene>
<feature type="transmembrane region" description="Helical" evidence="6">
    <location>
        <begin position="237"/>
        <end position="255"/>
    </location>
</feature>
<keyword evidence="5 6" id="KW-0472">Membrane</keyword>
<evidence type="ECO:0000256" key="5">
    <source>
        <dbReference type="ARBA" id="ARBA00023136"/>
    </source>
</evidence>
<feature type="transmembrane region" description="Helical" evidence="6">
    <location>
        <begin position="150"/>
        <end position="166"/>
    </location>
</feature>
<evidence type="ECO:0000256" key="1">
    <source>
        <dbReference type="ARBA" id="ARBA00004141"/>
    </source>
</evidence>
<dbReference type="GO" id="GO:0005886">
    <property type="term" value="C:plasma membrane"/>
    <property type="evidence" value="ECO:0007669"/>
    <property type="project" value="TreeGrafter"/>
</dbReference>
<evidence type="ECO:0000313" key="8">
    <source>
        <dbReference type="EMBL" id="ORX60604.1"/>
    </source>
</evidence>
<feature type="transmembrane region" description="Helical" evidence="6">
    <location>
        <begin position="318"/>
        <end position="339"/>
    </location>
</feature>
<evidence type="ECO:0000256" key="6">
    <source>
        <dbReference type="SAM" id="Phobius"/>
    </source>
</evidence>
<dbReference type="Proteomes" id="UP000242146">
    <property type="component" value="Unassembled WGS sequence"/>
</dbReference>
<feature type="transmembrane region" description="Helical" evidence="6">
    <location>
        <begin position="178"/>
        <end position="197"/>
    </location>
</feature>
<accession>A0A1X2GSX3</accession>
<dbReference type="CDD" id="cd17323">
    <property type="entry name" value="MFS_Tpo1_MDR_like"/>
    <property type="match status" value="1"/>
</dbReference>
<keyword evidence="3 6" id="KW-0812">Transmembrane</keyword>
<dbReference type="InterPro" id="IPR011701">
    <property type="entry name" value="MFS"/>
</dbReference>
<comment type="subcellular location">
    <subcellularLocation>
        <location evidence="1">Membrane</location>
        <topology evidence="1">Multi-pass membrane protein</topology>
    </subcellularLocation>
</comment>
<feature type="transmembrane region" description="Helical" evidence="6">
    <location>
        <begin position="427"/>
        <end position="448"/>
    </location>
</feature>
<dbReference type="AlphaFoldDB" id="A0A1X2GSX3"/>
<evidence type="ECO:0000256" key="2">
    <source>
        <dbReference type="ARBA" id="ARBA00022448"/>
    </source>
</evidence>
<feature type="transmembrane region" description="Helical" evidence="6">
    <location>
        <begin position="454"/>
        <end position="477"/>
    </location>
</feature>
<evidence type="ECO:0000256" key="4">
    <source>
        <dbReference type="ARBA" id="ARBA00022989"/>
    </source>
</evidence>
<dbReference type="PROSITE" id="PS50850">
    <property type="entry name" value="MFS"/>
    <property type="match status" value="1"/>
</dbReference>
<feature type="transmembrane region" description="Helical" evidence="6">
    <location>
        <begin position="498"/>
        <end position="515"/>
    </location>
</feature>
<keyword evidence="9" id="KW-1185">Reference proteome</keyword>
<dbReference type="STRING" id="101127.A0A1X2GSX3"/>
<keyword evidence="4 6" id="KW-1133">Transmembrane helix</keyword>
<dbReference type="EMBL" id="MCGT01000004">
    <property type="protein sequence ID" value="ORX60604.1"/>
    <property type="molecule type" value="Genomic_DNA"/>
</dbReference>
<dbReference type="InterPro" id="IPR036259">
    <property type="entry name" value="MFS_trans_sf"/>
</dbReference>
<dbReference type="PANTHER" id="PTHR23502">
    <property type="entry name" value="MAJOR FACILITATOR SUPERFAMILY"/>
    <property type="match status" value="1"/>
</dbReference>
<feature type="transmembrane region" description="Helical" evidence="6">
    <location>
        <begin position="267"/>
        <end position="286"/>
    </location>
</feature>
<protein>
    <submittedName>
        <fullName evidence="8">MFS general substrate transporter</fullName>
    </submittedName>
</protein>
<dbReference type="InterPro" id="IPR020846">
    <property type="entry name" value="MFS_dom"/>
</dbReference>
<reference evidence="8 9" key="1">
    <citation type="submission" date="2016-07" db="EMBL/GenBank/DDBJ databases">
        <title>Pervasive Adenine N6-methylation of Active Genes in Fungi.</title>
        <authorList>
            <consortium name="DOE Joint Genome Institute"/>
            <person name="Mondo S.J."/>
            <person name="Dannebaum R.O."/>
            <person name="Kuo R.C."/>
            <person name="Labutti K."/>
            <person name="Haridas S."/>
            <person name="Kuo A."/>
            <person name="Salamov A."/>
            <person name="Ahrendt S.R."/>
            <person name="Lipzen A."/>
            <person name="Sullivan W."/>
            <person name="Andreopoulos W.B."/>
            <person name="Clum A."/>
            <person name="Lindquist E."/>
            <person name="Daum C."/>
            <person name="Ramamoorthy G.K."/>
            <person name="Gryganskyi A."/>
            <person name="Culley D."/>
            <person name="Magnuson J.K."/>
            <person name="James T.Y."/>
            <person name="O'Malley M.A."/>
            <person name="Stajich J.E."/>
            <person name="Spatafora J.W."/>
            <person name="Visel A."/>
            <person name="Grigoriev I.V."/>
        </authorList>
    </citation>
    <scope>NUCLEOTIDE SEQUENCE [LARGE SCALE GENOMIC DNA]</scope>
    <source>
        <strain evidence="8 9">NRRL 3301</strain>
    </source>
</reference>
<dbReference type="OrthoDB" id="440553at2759"/>
<organism evidence="8 9">
    <name type="scientific">Hesseltinella vesiculosa</name>
    <dbReference type="NCBI Taxonomy" id="101127"/>
    <lineage>
        <taxon>Eukaryota</taxon>
        <taxon>Fungi</taxon>
        <taxon>Fungi incertae sedis</taxon>
        <taxon>Mucoromycota</taxon>
        <taxon>Mucoromycotina</taxon>
        <taxon>Mucoromycetes</taxon>
        <taxon>Mucorales</taxon>
        <taxon>Cunninghamellaceae</taxon>
        <taxon>Hesseltinella</taxon>
    </lineage>
</organism>
<feature type="transmembrane region" description="Helical" evidence="6">
    <location>
        <begin position="111"/>
        <end position="130"/>
    </location>
</feature>
<dbReference type="FunFam" id="1.20.1250.20:FF:000172">
    <property type="entry name" value="MFS multidrug resistance transporter"/>
    <property type="match status" value="1"/>
</dbReference>
<dbReference type="Pfam" id="PF07690">
    <property type="entry name" value="MFS_1"/>
    <property type="match status" value="1"/>
</dbReference>
<sequence>MEELSRQITSQSTHSMLVTTLDGGRLVSHTMDIIHHHDDDSDVEESTSTSNTCSEAIEKVPTVASETTIKQIDAPKPVGTPPPSHSLFSWYAGAQDLSSDPRSFSTFKKTCILLIVALAGSSSPLASTIYYPSLTVMQKEFHTDDTTMNASISIFTFFTGFFPLLWASAGDIIGRRRIYLISFCISVIGSVCCGVSINITMFIIFRAISAIGSSSIMSMGAGTLADIFETHERGRAFAWYTCGPLLGPALGPIIGGYLNQAFGWRSTFYFLAMFNFCIWIVIFLFLPETFRTSLPVGNEKQTKPRPKKHFNPLQALDLLLNLNIVLAVAFVGVLFFLLYLVNTTFTRTYSIQYGFDSGTVGLCYLPNAIGCMIGGIAGGRVSDARYNRQVAKLGRQSENGGLQSNDTEVDVEQLGQAKVKPYPELRLGGVVFYGAILLQLLSITAYGWCVEKNVTWVAGVVCQFFVGLALMVPNVVLSTYMVDCYRKRGASVTACNNFVRYIMGGIGSLVSSPMQQGMGSGPMFTFIGLLLALFGANLVLIQYKGNSWRIAKEQKETNADKPSASV</sequence>
<feature type="transmembrane region" description="Helical" evidence="6">
    <location>
        <begin position="521"/>
        <end position="541"/>
    </location>
</feature>